<accession>A0A2J7TIP2</accession>
<dbReference type="SUPFAM" id="SSF52833">
    <property type="entry name" value="Thioredoxin-like"/>
    <property type="match status" value="1"/>
</dbReference>
<dbReference type="InterPro" id="IPR036249">
    <property type="entry name" value="Thioredoxin-like_sf"/>
</dbReference>
<proteinExistence type="predicted"/>
<dbReference type="EMBL" id="PDZR01000006">
    <property type="protein sequence ID" value="PNG26643.1"/>
    <property type="molecule type" value="Genomic_DNA"/>
</dbReference>
<dbReference type="CDD" id="cd02980">
    <property type="entry name" value="TRX_Fd_family"/>
    <property type="match status" value="1"/>
</dbReference>
<evidence type="ECO:0000313" key="2">
    <source>
        <dbReference type="Proteomes" id="UP000236286"/>
    </source>
</evidence>
<reference evidence="1 2" key="1">
    <citation type="submission" date="2017-10" db="EMBL/GenBank/DDBJ databases">
        <title>Genome announcement of Methylocella silvestris TVC from permafrost.</title>
        <authorList>
            <person name="Wang J."/>
            <person name="Geng K."/>
            <person name="Ul-Haque F."/>
            <person name="Crombie A.T."/>
            <person name="Street L.E."/>
            <person name="Wookey P.A."/>
            <person name="Murrell J.C."/>
            <person name="Pratscher J."/>
        </authorList>
    </citation>
    <scope>NUCLEOTIDE SEQUENCE [LARGE SCALE GENOMIC DNA]</scope>
    <source>
        <strain evidence="1 2">TVC</strain>
    </source>
</reference>
<dbReference type="RefSeq" id="WP_102843234.1">
    <property type="nucleotide sequence ID" value="NZ_PDZR01000006.1"/>
</dbReference>
<evidence type="ECO:0000313" key="1">
    <source>
        <dbReference type="EMBL" id="PNG26643.1"/>
    </source>
</evidence>
<comment type="caution">
    <text evidence="1">The sequence shown here is derived from an EMBL/GenBank/DDBJ whole genome shotgun (WGS) entry which is preliminary data.</text>
</comment>
<dbReference type="Proteomes" id="UP000236286">
    <property type="component" value="Unassembled WGS sequence"/>
</dbReference>
<sequence length="114" mass="12730">MSSVAELDLPVVFKYHVIACFTKRPPGHPRGSCMENGAQPLWEHLQKKVEAQRLTDVCVTASGCLSFCRAGPLMVVYPEGVWYHPETIEDIDEIVDRHFGAGDPVERLIIVPKV</sequence>
<name>A0A2J7TIP2_METSI</name>
<protein>
    <submittedName>
        <fullName evidence="1">Ferredoxin</fullName>
    </submittedName>
</protein>
<organism evidence="1 2">
    <name type="scientific">Methylocella silvestris</name>
    <dbReference type="NCBI Taxonomy" id="199596"/>
    <lineage>
        <taxon>Bacteria</taxon>
        <taxon>Pseudomonadati</taxon>
        <taxon>Pseudomonadota</taxon>
        <taxon>Alphaproteobacteria</taxon>
        <taxon>Hyphomicrobiales</taxon>
        <taxon>Beijerinckiaceae</taxon>
        <taxon>Methylocella</taxon>
    </lineage>
</organism>
<dbReference type="OrthoDB" id="9800597at2"/>
<dbReference type="Gene3D" id="3.40.30.10">
    <property type="entry name" value="Glutaredoxin"/>
    <property type="match status" value="1"/>
</dbReference>
<gene>
    <name evidence="1" type="ORF">CR492_07930</name>
</gene>
<dbReference type="AlphaFoldDB" id="A0A2J7TIP2"/>